<dbReference type="EMBL" id="CAJVPZ010072449">
    <property type="protein sequence ID" value="CAG8801513.1"/>
    <property type="molecule type" value="Genomic_DNA"/>
</dbReference>
<evidence type="ECO:0000313" key="1">
    <source>
        <dbReference type="EMBL" id="CAG8801513.1"/>
    </source>
</evidence>
<name>A0A9N9JXW6_9GLOM</name>
<comment type="caution">
    <text evidence="1">The sequence shown here is derived from an EMBL/GenBank/DDBJ whole genome shotgun (WGS) entry which is preliminary data.</text>
</comment>
<feature type="non-terminal residue" evidence="1">
    <location>
        <position position="143"/>
    </location>
</feature>
<reference evidence="1" key="1">
    <citation type="submission" date="2021-06" db="EMBL/GenBank/DDBJ databases">
        <authorList>
            <person name="Kallberg Y."/>
            <person name="Tangrot J."/>
            <person name="Rosling A."/>
        </authorList>
    </citation>
    <scope>NUCLEOTIDE SEQUENCE</scope>
    <source>
        <strain evidence="1">IN212</strain>
    </source>
</reference>
<protein>
    <submittedName>
        <fullName evidence="1">10589_t:CDS:1</fullName>
    </submittedName>
</protein>
<evidence type="ECO:0000313" key="2">
    <source>
        <dbReference type="Proteomes" id="UP000789396"/>
    </source>
</evidence>
<organism evidence="1 2">
    <name type="scientific">Racocetra fulgida</name>
    <dbReference type="NCBI Taxonomy" id="60492"/>
    <lineage>
        <taxon>Eukaryota</taxon>
        <taxon>Fungi</taxon>
        <taxon>Fungi incertae sedis</taxon>
        <taxon>Mucoromycota</taxon>
        <taxon>Glomeromycotina</taxon>
        <taxon>Glomeromycetes</taxon>
        <taxon>Diversisporales</taxon>
        <taxon>Gigasporaceae</taxon>
        <taxon>Racocetra</taxon>
    </lineage>
</organism>
<dbReference type="AlphaFoldDB" id="A0A9N9JXW6"/>
<dbReference type="Proteomes" id="UP000789396">
    <property type="component" value="Unassembled WGS sequence"/>
</dbReference>
<gene>
    <name evidence="1" type="ORF">RFULGI_LOCUS17781</name>
</gene>
<keyword evidence="2" id="KW-1185">Reference proteome</keyword>
<proteinExistence type="predicted"/>
<dbReference type="OrthoDB" id="2443840at2759"/>
<accession>A0A9N9JXW6</accession>
<feature type="non-terminal residue" evidence="1">
    <location>
        <position position="1"/>
    </location>
</feature>
<sequence>FALLEQGLAADRQLQNDKEVILEMLPEVSAVNDSIVQPKQHVLICKKNNNPSNNSTSNFNSVIDQPIHKVIRVPNNNANIKLVKKRETDTFLDKVYKKRVSDEIRQKNREKKLLYELFIEDLSAPSRASSVTQNEESQLHKKK</sequence>